<protein>
    <submittedName>
        <fullName evidence="3">PRC and DUF2382 domain-containing protein</fullName>
    </submittedName>
</protein>
<dbReference type="NCBIfam" id="TIGR02271">
    <property type="entry name" value="YsnF/AvaK domain"/>
    <property type="match status" value="1"/>
</dbReference>
<comment type="caution">
    <text evidence="3">The sequence shown here is derived from an EMBL/GenBank/DDBJ whole genome shotgun (WGS) entry which is preliminary data.</text>
</comment>
<feature type="domain" description="DUF2382" evidence="2">
    <location>
        <begin position="172"/>
        <end position="284"/>
    </location>
</feature>
<sequence>MTHLHRLSEISSQHSADFQDTGMYSPVGATAYMSGRQQLGTVRDALVDDDYGKLRYLIVDRDGGDLNGGALLPIGLARIEDDGVYFDDLTFTQLDALHRYSDNEDYTFDAQSSDERVLRGAAMETSSMGTAGMGTADMGTGVQTSGVSTSAQAYNYRDQDASDRMFKTPERLQLLEERLSVNKEKYRAGSVQVSKHVETHEERVQVPVAHEEVVIERHAVTDTRPVEGQVQLGTSSETLRVDLEAERANVSKEAFVTEEVEIGKRVVTSQEQVTGTVSREVLDVNQTGDARIINDTETQQNKR</sequence>
<accession>A0ABV6AU83</accession>
<dbReference type="InterPro" id="IPR052967">
    <property type="entry name" value="Stress_Response_Assoc"/>
</dbReference>
<name>A0ABV6AU83_9DEIO</name>
<gene>
    <name evidence="3" type="ORF">ACFFLM_03555</name>
</gene>
<dbReference type="SUPFAM" id="SSF50346">
    <property type="entry name" value="PRC-barrel domain"/>
    <property type="match status" value="1"/>
</dbReference>
<proteinExistence type="predicted"/>
<dbReference type="RefSeq" id="WP_380005616.1">
    <property type="nucleotide sequence ID" value="NZ_JBHLYR010000011.1"/>
</dbReference>
<dbReference type="PANTHER" id="PTHR38463:SF1">
    <property type="entry name" value="STRESS RESPONSE PROTEIN YSNF"/>
    <property type="match status" value="1"/>
</dbReference>
<keyword evidence="4" id="KW-1185">Reference proteome</keyword>
<dbReference type="PANTHER" id="PTHR38463">
    <property type="entry name" value="STRESS RESPONSE PROTEIN YSNF"/>
    <property type="match status" value="1"/>
</dbReference>
<evidence type="ECO:0000259" key="2">
    <source>
        <dbReference type="Pfam" id="PF09557"/>
    </source>
</evidence>
<dbReference type="Pfam" id="PF05239">
    <property type="entry name" value="PRC"/>
    <property type="match status" value="1"/>
</dbReference>
<organism evidence="3 4">
    <name type="scientific">Deinococcus oregonensis</name>
    <dbReference type="NCBI Taxonomy" id="1805970"/>
    <lineage>
        <taxon>Bacteria</taxon>
        <taxon>Thermotogati</taxon>
        <taxon>Deinococcota</taxon>
        <taxon>Deinococci</taxon>
        <taxon>Deinococcales</taxon>
        <taxon>Deinococcaceae</taxon>
        <taxon>Deinococcus</taxon>
    </lineage>
</organism>
<evidence type="ECO:0000259" key="1">
    <source>
        <dbReference type="Pfam" id="PF05239"/>
    </source>
</evidence>
<dbReference type="EMBL" id="JBHLYR010000011">
    <property type="protein sequence ID" value="MFB9991059.1"/>
    <property type="molecule type" value="Genomic_DNA"/>
</dbReference>
<dbReference type="Gene3D" id="3.90.50.10">
    <property type="entry name" value="Photosynthetic Reaction Center, subunit H, domain 2"/>
    <property type="match status" value="1"/>
</dbReference>
<dbReference type="InterPro" id="IPR014747">
    <property type="entry name" value="Bac_photo_RC_H_C"/>
</dbReference>
<dbReference type="InterPro" id="IPR019060">
    <property type="entry name" value="DUF2382"/>
</dbReference>
<evidence type="ECO:0000313" key="3">
    <source>
        <dbReference type="EMBL" id="MFB9991059.1"/>
    </source>
</evidence>
<reference evidence="3 4" key="1">
    <citation type="submission" date="2024-09" db="EMBL/GenBank/DDBJ databases">
        <authorList>
            <person name="Sun Q."/>
            <person name="Mori K."/>
        </authorList>
    </citation>
    <scope>NUCLEOTIDE SEQUENCE [LARGE SCALE GENOMIC DNA]</scope>
    <source>
        <strain evidence="3 4">JCM 13503</strain>
    </source>
</reference>
<dbReference type="Proteomes" id="UP001589733">
    <property type="component" value="Unassembled WGS sequence"/>
</dbReference>
<evidence type="ECO:0000313" key="4">
    <source>
        <dbReference type="Proteomes" id="UP001589733"/>
    </source>
</evidence>
<dbReference type="InterPro" id="IPR027275">
    <property type="entry name" value="PRC-brl_dom"/>
</dbReference>
<dbReference type="Pfam" id="PF09557">
    <property type="entry name" value="DUF2382"/>
    <property type="match status" value="1"/>
</dbReference>
<dbReference type="InterPro" id="IPR011033">
    <property type="entry name" value="PRC_barrel-like_sf"/>
</dbReference>
<feature type="domain" description="PRC-barrel" evidence="1">
    <location>
        <begin position="28"/>
        <end position="88"/>
    </location>
</feature>